<dbReference type="AlphaFoldDB" id="A0A521D2D9"/>
<dbReference type="EMBL" id="FXTK01000006">
    <property type="protein sequence ID" value="SMO65837.1"/>
    <property type="molecule type" value="Genomic_DNA"/>
</dbReference>
<gene>
    <name evidence="1" type="ORF">SAMN06265221_10610</name>
</gene>
<evidence type="ECO:0000313" key="2">
    <source>
        <dbReference type="Proteomes" id="UP000319014"/>
    </source>
</evidence>
<evidence type="ECO:0000313" key="1">
    <source>
        <dbReference type="EMBL" id="SMO65837.1"/>
    </source>
</evidence>
<sequence>MRGPDQLGPYPERGKDCERALEDGVLEIVEQAASAGWMREEIWAALSALIHDIRHDDR</sequence>
<name>A0A521D2D9_9RHOB</name>
<reference evidence="1 2" key="1">
    <citation type="submission" date="2017-05" db="EMBL/GenBank/DDBJ databases">
        <authorList>
            <person name="Varghese N."/>
            <person name="Submissions S."/>
        </authorList>
    </citation>
    <scope>NUCLEOTIDE SEQUENCE [LARGE SCALE GENOMIC DNA]</scope>
    <source>
        <strain evidence="1 2">DSM 100094</strain>
    </source>
</reference>
<proteinExistence type="predicted"/>
<accession>A0A521D2D9</accession>
<protein>
    <submittedName>
        <fullName evidence="1">Uncharacterized protein</fullName>
    </submittedName>
</protein>
<organism evidence="1 2">
    <name type="scientific">Paracoccus laeviglucosivorans</name>
    <dbReference type="NCBI Taxonomy" id="1197861"/>
    <lineage>
        <taxon>Bacteria</taxon>
        <taxon>Pseudomonadati</taxon>
        <taxon>Pseudomonadota</taxon>
        <taxon>Alphaproteobacteria</taxon>
        <taxon>Rhodobacterales</taxon>
        <taxon>Paracoccaceae</taxon>
        <taxon>Paracoccus</taxon>
    </lineage>
</organism>
<dbReference type="Proteomes" id="UP000319014">
    <property type="component" value="Unassembled WGS sequence"/>
</dbReference>
<dbReference type="RefSeq" id="WP_185958631.1">
    <property type="nucleotide sequence ID" value="NZ_FXTK01000006.1"/>
</dbReference>
<keyword evidence="2" id="KW-1185">Reference proteome</keyword>